<gene>
    <name evidence="8 10" type="primary">lpxA</name>
    <name evidence="10" type="ORF">GCM10011505_09730</name>
</gene>
<dbReference type="Pfam" id="PF13720">
    <property type="entry name" value="Acetyltransf_11"/>
    <property type="match status" value="1"/>
</dbReference>
<evidence type="ECO:0000259" key="9">
    <source>
        <dbReference type="Pfam" id="PF13720"/>
    </source>
</evidence>
<dbReference type="InterPro" id="IPR010137">
    <property type="entry name" value="Lipid_A_LpxA"/>
</dbReference>
<evidence type="ECO:0000313" key="10">
    <source>
        <dbReference type="EMBL" id="GGB30418.1"/>
    </source>
</evidence>
<dbReference type="SUPFAM" id="SSF51161">
    <property type="entry name" value="Trimeric LpxA-like enzymes"/>
    <property type="match status" value="1"/>
</dbReference>
<dbReference type="PANTHER" id="PTHR43480:SF1">
    <property type="entry name" value="ACYL-[ACYL-CARRIER-PROTEIN]--UDP-N-ACETYLGLUCOSAMINE O-ACYLTRANSFERASE, MITOCHONDRIAL-RELATED"/>
    <property type="match status" value="1"/>
</dbReference>
<dbReference type="Pfam" id="PF00132">
    <property type="entry name" value="Hexapep"/>
    <property type="match status" value="2"/>
</dbReference>
<evidence type="ECO:0000256" key="2">
    <source>
        <dbReference type="ARBA" id="ARBA00022516"/>
    </source>
</evidence>
<dbReference type="EMBL" id="BMDZ01000007">
    <property type="protein sequence ID" value="GGB30418.1"/>
    <property type="molecule type" value="Genomic_DNA"/>
</dbReference>
<evidence type="ECO:0000256" key="6">
    <source>
        <dbReference type="ARBA" id="ARBA00023098"/>
    </source>
</evidence>
<comment type="function">
    <text evidence="8">Involved in the biosynthesis of lipid A, a phosphorylated glycolipid that anchors the lipopolysaccharide to the outer membrane of the cell.</text>
</comment>
<evidence type="ECO:0000256" key="7">
    <source>
        <dbReference type="ARBA" id="ARBA00023315"/>
    </source>
</evidence>
<feature type="domain" description="UDP N-acetylglucosamine O-acyltransferase C-terminal" evidence="9">
    <location>
        <begin position="195"/>
        <end position="271"/>
    </location>
</feature>
<comment type="pathway">
    <text evidence="8">Glycolipid biosynthesis; lipid IV(A) biosynthesis; lipid IV(A) from (3R)-3-hydroxytetradecanoyl-[acyl-carrier-protein] and UDP-N-acetyl-alpha-D-glucosamine: step 1/6.</text>
</comment>
<comment type="subcellular location">
    <subcellularLocation>
        <location evidence="8">Cytoplasm</location>
    </subcellularLocation>
</comment>
<evidence type="ECO:0000256" key="1">
    <source>
        <dbReference type="ARBA" id="ARBA00022490"/>
    </source>
</evidence>
<dbReference type="Proteomes" id="UP000603352">
    <property type="component" value="Unassembled WGS sequence"/>
</dbReference>
<evidence type="ECO:0000256" key="3">
    <source>
        <dbReference type="ARBA" id="ARBA00022556"/>
    </source>
</evidence>
<comment type="similarity">
    <text evidence="8">Belongs to the transferase hexapeptide repeat family. LpxA subfamily.</text>
</comment>
<dbReference type="Gene3D" id="1.20.1180.10">
    <property type="entry name" value="Udp N-acetylglucosamine O-acyltransferase, C-terminal domain"/>
    <property type="match status" value="1"/>
</dbReference>
<dbReference type="InterPro" id="IPR018357">
    <property type="entry name" value="Hexapep_transf_CS"/>
</dbReference>
<evidence type="ECO:0000256" key="4">
    <source>
        <dbReference type="ARBA" id="ARBA00022679"/>
    </source>
</evidence>
<dbReference type="EC" id="2.3.1.129" evidence="8"/>
<comment type="catalytic activity">
    <reaction evidence="8">
        <text>a (3R)-hydroxyacyl-[ACP] + UDP-N-acetyl-alpha-D-glucosamine = a UDP-3-O-[(3R)-3-hydroxyacyl]-N-acetyl-alpha-D-glucosamine + holo-[ACP]</text>
        <dbReference type="Rhea" id="RHEA:67812"/>
        <dbReference type="Rhea" id="RHEA-COMP:9685"/>
        <dbReference type="Rhea" id="RHEA-COMP:9945"/>
        <dbReference type="ChEBI" id="CHEBI:57705"/>
        <dbReference type="ChEBI" id="CHEBI:64479"/>
        <dbReference type="ChEBI" id="CHEBI:78827"/>
        <dbReference type="ChEBI" id="CHEBI:173225"/>
        <dbReference type="EC" id="2.3.1.129"/>
    </reaction>
</comment>
<protein>
    <recommendedName>
        <fullName evidence="8">Acyl-[acyl-carrier-protein]--UDP-N-acetylglucosamine O-acyltransferase</fullName>
        <shortName evidence="8">UDP-N-acetylglucosamine acyltransferase</shortName>
        <ecNumber evidence="8">2.3.1.129</ecNumber>
    </recommendedName>
</protein>
<accession>A0ABQ1IBX3</accession>
<dbReference type="InterPro" id="IPR037157">
    <property type="entry name" value="Acetyltransf_C_sf"/>
</dbReference>
<keyword evidence="5 8" id="KW-0677">Repeat</keyword>
<comment type="subunit">
    <text evidence="8">Homotrimer.</text>
</comment>
<sequence>MNVDPMSADNPDHPAADVPETQIHPSAIVEPGAIIGAGSRIGPFCLIGSGVELGAGAVLHSHVVITGATRIGRGFRAFPFAVIGHQPQDLKYRGEPNRIEIGRDVTVREHVTINPGTEGGGAMTSVGDRVLLMVGAHVAHDCHVGNDCILVNNATLGGHVRIGDHAIIGGLSAVHQWVRIGPHAMIGGMSGVEADVIPFGTVTGDRAHLAGLNIVGMKRRGFSRDDMHALRAAYRRLFQGDGTQADRLAAVVAEFGGNPVVDQLIDFVRAEADRTLTRPRARTEVARTEVDGAS</sequence>
<dbReference type="InterPro" id="IPR029098">
    <property type="entry name" value="Acetyltransf_C"/>
</dbReference>
<dbReference type="NCBIfam" id="TIGR01852">
    <property type="entry name" value="lipid_A_lpxA"/>
    <property type="match status" value="1"/>
</dbReference>
<keyword evidence="4 8" id="KW-0808">Transferase</keyword>
<comment type="caution">
    <text evidence="10">The sequence shown here is derived from an EMBL/GenBank/DDBJ whole genome shotgun (WGS) entry which is preliminary data.</text>
</comment>
<evidence type="ECO:0000313" key="11">
    <source>
        <dbReference type="Proteomes" id="UP000603352"/>
    </source>
</evidence>
<keyword evidence="6 8" id="KW-0443">Lipid metabolism</keyword>
<dbReference type="CDD" id="cd03351">
    <property type="entry name" value="LbH_UDP-GlcNAc_AT"/>
    <property type="match status" value="1"/>
</dbReference>
<keyword evidence="7 8" id="KW-0012">Acyltransferase</keyword>
<keyword evidence="2 8" id="KW-0444">Lipid biosynthesis</keyword>
<dbReference type="PROSITE" id="PS00101">
    <property type="entry name" value="HEXAPEP_TRANSFERASES"/>
    <property type="match status" value="2"/>
</dbReference>
<reference evidence="11" key="1">
    <citation type="journal article" date="2019" name="Int. J. Syst. Evol. Microbiol.">
        <title>The Global Catalogue of Microorganisms (GCM) 10K type strain sequencing project: providing services to taxonomists for standard genome sequencing and annotation.</title>
        <authorList>
            <consortium name="The Broad Institute Genomics Platform"/>
            <consortium name="The Broad Institute Genome Sequencing Center for Infectious Disease"/>
            <person name="Wu L."/>
            <person name="Ma J."/>
        </authorList>
    </citation>
    <scope>NUCLEOTIDE SEQUENCE [LARGE SCALE GENOMIC DNA]</scope>
    <source>
        <strain evidence="11">CGMCC 1.10188</strain>
    </source>
</reference>
<organism evidence="10 11">
    <name type="scientific">Tistrella bauzanensis</name>
    <dbReference type="NCBI Taxonomy" id="657419"/>
    <lineage>
        <taxon>Bacteria</taxon>
        <taxon>Pseudomonadati</taxon>
        <taxon>Pseudomonadota</taxon>
        <taxon>Alphaproteobacteria</taxon>
        <taxon>Geminicoccales</taxon>
        <taxon>Geminicoccaceae</taxon>
        <taxon>Tistrella</taxon>
    </lineage>
</organism>
<dbReference type="PANTHER" id="PTHR43480">
    <property type="entry name" value="ACYL-[ACYL-CARRIER-PROTEIN]--UDP-N-ACETYLGLUCOSAMINE O-ACYLTRANSFERASE"/>
    <property type="match status" value="1"/>
</dbReference>
<dbReference type="InterPro" id="IPR011004">
    <property type="entry name" value="Trimer_LpxA-like_sf"/>
</dbReference>
<evidence type="ECO:0000256" key="8">
    <source>
        <dbReference type="HAMAP-Rule" id="MF_00387"/>
    </source>
</evidence>
<name>A0ABQ1IBX3_9PROT</name>
<dbReference type="HAMAP" id="MF_00387">
    <property type="entry name" value="LpxA"/>
    <property type="match status" value="1"/>
</dbReference>
<dbReference type="Gene3D" id="2.160.10.10">
    <property type="entry name" value="Hexapeptide repeat proteins"/>
    <property type="match status" value="1"/>
</dbReference>
<keyword evidence="11" id="KW-1185">Reference proteome</keyword>
<evidence type="ECO:0000256" key="5">
    <source>
        <dbReference type="ARBA" id="ARBA00022737"/>
    </source>
</evidence>
<keyword evidence="3 8" id="KW-0441">Lipid A biosynthesis</keyword>
<dbReference type="InterPro" id="IPR001451">
    <property type="entry name" value="Hexapep"/>
</dbReference>
<keyword evidence="1 8" id="KW-0963">Cytoplasm</keyword>
<proteinExistence type="inferred from homology"/>
<dbReference type="NCBIfam" id="NF003657">
    <property type="entry name" value="PRK05289.1"/>
    <property type="match status" value="1"/>
</dbReference>
<dbReference type="PIRSF" id="PIRSF000456">
    <property type="entry name" value="UDP-GlcNAc_acltr"/>
    <property type="match status" value="1"/>
</dbReference>